<gene>
    <name evidence="1" type="ORF">PoB_000553200</name>
</gene>
<dbReference type="AlphaFoldDB" id="A0AAV3YA97"/>
<comment type="caution">
    <text evidence="1">The sequence shown here is derived from an EMBL/GenBank/DDBJ whole genome shotgun (WGS) entry which is preliminary data.</text>
</comment>
<protein>
    <submittedName>
        <fullName evidence="1">Uncharacterized protein</fullName>
    </submittedName>
</protein>
<dbReference type="Proteomes" id="UP000735302">
    <property type="component" value="Unassembled WGS sequence"/>
</dbReference>
<organism evidence="1 2">
    <name type="scientific">Plakobranchus ocellatus</name>
    <dbReference type="NCBI Taxonomy" id="259542"/>
    <lineage>
        <taxon>Eukaryota</taxon>
        <taxon>Metazoa</taxon>
        <taxon>Spiralia</taxon>
        <taxon>Lophotrochozoa</taxon>
        <taxon>Mollusca</taxon>
        <taxon>Gastropoda</taxon>
        <taxon>Heterobranchia</taxon>
        <taxon>Euthyneura</taxon>
        <taxon>Panpulmonata</taxon>
        <taxon>Sacoglossa</taxon>
        <taxon>Placobranchoidea</taxon>
        <taxon>Plakobranchidae</taxon>
        <taxon>Plakobranchus</taxon>
    </lineage>
</organism>
<reference evidence="1 2" key="1">
    <citation type="journal article" date="2021" name="Elife">
        <title>Chloroplast acquisition without the gene transfer in kleptoplastic sea slugs, Plakobranchus ocellatus.</title>
        <authorList>
            <person name="Maeda T."/>
            <person name="Takahashi S."/>
            <person name="Yoshida T."/>
            <person name="Shimamura S."/>
            <person name="Takaki Y."/>
            <person name="Nagai Y."/>
            <person name="Toyoda A."/>
            <person name="Suzuki Y."/>
            <person name="Arimoto A."/>
            <person name="Ishii H."/>
            <person name="Satoh N."/>
            <person name="Nishiyama T."/>
            <person name="Hasebe M."/>
            <person name="Maruyama T."/>
            <person name="Minagawa J."/>
            <person name="Obokata J."/>
            <person name="Shigenobu S."/>
        </authorList>
    </citation>
    <scope>NUCLEOTIDE SEQUENCE [LARGE SCALE GENOMIC DNA]</scope>
</reference>
<proteinExistence type="predicted"/>
<accession>A0AAV3YA97</accession>
<dbReference type="EMBL" id="BLXT01000624">
    <property type="protein sequence ID" value="GFN79026.1"/>
    <property type="molecule type" value="Genomic_DNA"/>
</dbReference>
<evidence type="ECO:0000313" key="2">
    <source>
        <dbReference type="Proteomes" id="UP000735302"/>
    </source>
</evidence>
<keyword evidence="2" id="KW-1185">Reference proteome</keyword>
<name>A0AAV3YA97_9GAST</name>
<sequence length="110" mass="12203">MPGPNHNLGRCYFTLSYTYSHNKLDSLIGVLDISAGICDHSQCRWTLISPPEEIQLYSSVVNLMIFFLTNLYDLSKQASCFQRLEVALSDLLGTLCQRSSDLSPATDAPA</sequence>
<evidence type="ECO:0000313" key="1">
    <source>
        <dbReference type="EMBL" id="GFN79026.1"/>
    </source>
</evidence>